<sequence>MEKKLFGKPIITQESMRRRIKSLGIKIARDYQGKDLMMIGVLKGAFAFFSDLVRAVPIPLEVDFLVVSRQRDKRRKDGGTVKIISDIASEIKGRDVLIVEDIVDSGYTVTFLREEILKRNPNSLKFCTLLNKPERRKIQVEIDYICFEIPDRYVVGYGLDYKNKYRNLPYIAALDNITAE</sequence>
<keyword evidence="9" id="KW-0479">Metal-binding</keyword>
<evidence type="ECO:0000256" key="10">
    <source>
        <dbReference type="ARBA" id="ARBA00022726"/>
    </source>
</evidence>
<dbReference type="GO" id="GO:0005829">
    <property type="term" value="C:cytosol"/>
    <property type="evidence" value="ECO:0007669"/>
    <property type="project" value="TreeGrafter"/>
</dbReference>
<dbReference type="GO" id="GO:0006178">
    <property type="term" value="P:guanine salvage"/>
    <property type="evidence" value="ECO:0007669"/>
    <property type="project" value="TreeGrafter"/>
</dbReference>
<dbReference type="GO" id="GO:0006166">
    <property type="term" value="P:purine ribonucleoside salvage"/>
    <property type="evidence" value="ECO:0007669"/>
    <property type="project" value="UniProtKB-KW"/>
</dbReference>
<evidence type="ECO:0000259" key="13">
    <source>
        <dbReference type="Pfam" id="PF00156"/>
    </source>
</evidence>
<dbReference type="GO" id="GO:0004422">
    <property type="term" value="F:hypoxanthine phosphoribosyltransferase activity"/>
    <property type="evidence" value="ECO:0007669"/>
    <property type="project" value="InterPro"/>
</dbReference>
<dbReference type="EMBL" id="UOGF01000077">
    <property type="protein sequence ID" value="VAX31595.1"/>
    <property type="molecule type" value="Genomic_DNA"/>
</dbReference>
<proteinExistence type="inferred from homology"/>
<comment type="cofactor">
    <cofactor evidence="1">
        <name>Mg(2+)</name>
        <dbReference type="ChEBI" id="CHEBI:18420"/>
    </cofactor>
</comment>
<dbReference type="Pfam" id="PF00156">
    <property type="entry name" value="Pribosyltran"/>
    <property type="match status" value="1"/>
</dbReference>
<evidence type="ECO:0000256" key="7">
    <source>
        <dbReference type="ARBA" id="ARBA00022676"/>
    </source>
</evidence>
<evidence type="ECO:0000256" key="6">
    <source>
        <dbReference type="ARBA" id="ARBA00022490"/>
    </source>
</evidence>
<keyword evidence="6" id="KW-0963">Cytoplasm</keyword>
<dbReference type="GO" id="GO:0000287">
    <property type="term" value="F:magnesium ion binding"/>
    <property type="evidence" value="ECO:0007669"/>
    <property type="project" value="TreeGrafter"/>
</dbReference>
<dbReference type="InterPro" id="IPR050408">
    <property type="entry name" value="HGPRT"/>
</dbReference>
<evidence type="ECO:0000256" key="1">
    <source>
        <dbReference type="ARBA" id="ARBA00001946"/>
    </source>
</evidence>
<dbReference type="InterPro" id="IPR005904">
    <property type="entry name" value="Hxn_phspho_trans"/>
</dbReference>
<feature type="domain" description="Phosphoribosyltransferase" evidence="13">
    <location>
        <begin position="15"/>
        <end position="161"/>
    </location>
</feature>
<dbReference type="Gene3D" id="3.40.50.2020">
    <property type="match status" value="1"/>
</dbReference>
<name>A0A3B1DIS0_9ZZZZ</name>
<dbReference type="AlphaFoldDB" id="A0A3B1DIS0"/>
<gene>
    <name evidence="14" type="ORF">MNBD_NITROSPIRAE01-1958</name>
</gene>
<protein>
    <recommendedName>
        <fullName evidence="5">hypoxanthine phosphoribosyltransferase</fullName>
        <ecNumber evidence="5">2.4.2.8</ecNumber>
    </recommendedName>
</protein>
<organism evidence="14">
    <name type="scientific">hydrothermal vent metagenome</name>
    <dbReference type="NCBI Taxonomy" id="652676"/>
    <lineage>
        <taxon>unclassified sequences</taxon>
        <taxon>metagenomes</taxon>
        <taxon>ecological metagenomes</taxon>
    </lineage>
</organism>
<evidence type="ECO:0000256" key="9">
    <source>
        <dbReference type="ARBA" id="ARBA00022723"/>
    </source>
</evidence>
<dbReference type="InterPro" id="IPR000836">
    <property type="entry name" value="PRTase_dom"/>
</dbReference>
<evidence type="ECO:0000256" key="12">
    <source>
        <dbReference type="ARBA" id="ARBA00022842"/>
    </source>
</evidence>
<keyword evidence="12" id="KW-0460">Magnesium</keyword>
<keyword evidence="10" id="KW-0660">Purine salvage</keyword>
<reference evidence="14" key="1">
    <citation type="submission" date="2018-06" db="EMBL/GenBank/DDBJ databases">
        <authorList>
            <person name="Zhirakovskaya E."/>
        </authorList>
    </citation>
    <scope>NUCLEOTIDE SEQUENCE</scope>
</reference>
<comment type="pathway">
    <text evidence="3">Purine metabolism; IMP biosynthesis via salvage pathway; IMP from hypoxanthine: step 1/1.</text>
</comment>
<keyword evidence="8 14" id="KW-0808">Transferase</keyword>
<dbReference type="NCBIfam" id="TIGR01203">
    <property type="entry name" value="HGPRTase"/>
    <property type="match status" value="1"/>
</dbReference>
<dbReference type="GO" id="GO:0032264">
    <property type="term" value="P:IMP salvage"/>
    <property type="evidence" value="ECO:0007669"/>
    <property type="project" value="TreeGrafter"/>
</dbReference>
<evidence type="ECO:0000256" key="4">
    <source>
        <dbReference type="ARBA" id="ARBA00008391"/>
    </source>
</evidence>
<comment type="subcellular location">
    <subcellularLocation>
        <location evidence="2">Cytoplasm</location>
    </subcellularLocation>
</comment>
<dbReference type="CDD" id="cd06223">
    <property type="entry name" value="PRTases_typeI"/>
    <property type="match status" value="1"/>
</dbReference>
<dbReference type="SUPFAM" id="SSF53271">
    <property type="entry name" value="PRTase-like"/>
    <property type="match status" value="1"/>
</dbReference>
<dbReference type="PANTHER" id="PTHR43340:SF1">
    <property type="entry name" value="HYPOXANTHINE PHOSPHORIBOSYLTRANSFERASE"/>
    <property type="match status" value="1"/>
</dbReference>
<evidence type="ECO:0000256" key="2">
    <source>
        <dbReference type="ARBA" id="ARBA00004496"/>
    </source>
</evidence>
<dbReference type="FunFam" id="3.40.50.2020:FF:000006">
    <property type="entry name" value="Hypoxanthine phosphoribosyltransferase"/>
    <property type="match status" value="1"/>
</dbReference>
<keyword evidence="7 14" id="KW-0328">Glycosyltransferase</keyword>
<dbReference type="GO" id="GO:0032263">
    <property type="term" value="P:GMP salvage"/>
    <property type="evidence" value="ECO:0007669"/>
    <property type="project" value="TreeGrafter"/>
</dbReference>
<dbReference type="GO" id="GO:0000166">
    <property type="term" value="F:nucleotide binding"/>
    <property type="evidence" value="ECO:0007669"/>
    <property type="project" value="UniProtKB-KW"/>
</dbReference>
<evidence type="ECO:0000256" key="8">
    <source>
        <dbReference type="ARBA" id="ARBA00022679"/>
    </source>
</evidence>
<accession>A0A3B1DIS0</accession>
<evidence type="ECO:0000313" key="14">
    <source>
        <dbReference type="EMBL" id="VAX31595.1"/>
    </source>
</evidence>
<keyword evidence="11" id="KW-0547">Nucleotide-binding</keyword>
<evidence type="ECO:0000256" key="3">
    <source>
        <dbReference type="ARBA" id="ARBA00004669"/>
    </source>
</evidence>
<evidence type="ECO:0000256" key="5">
    <source>
        <dbReference type="ARBA" id="ARBA00011895"/>
    </source>
</evidence>
<dbReference type="PANTHER" id="PTHR43340">
    <property type="entry name" value="HYPOXANTHINE-GUANINE PHOSPHORIBOSYLTRANSFERASE"/>
    <property type="match status" value="1"/>
</dbReference>
<dbReference type="EC" id="2.4.2.8" evidence="5"/>
<dbReference type="InterPro" id="IPR029057">
    <property type="entry name" value="PRTase-like"/>
</dbReference>
<dbReference type="GO" id="GO:0046100">
    <property type="term" value="P:hypoxanthine metabolic process"/>
    <property type="evidence" value="ECO:0007669"/>
    <property type="project" value="TreeGrafter"/>
</dbReference>
<comment type="similarity">
    <text evidence="4">Belongs to the purine/pyrimidine phosphoribosyltransferase family.</text>
</comment>
<evidence type="ECO:0000256" key="11">
    <source>
        <dbReference type="ARBA" id="ARBA00022741"/>
    </source>
</evidence>